<dbReference type="EMBL" id="RCIY01000040">
    <property type="protein sequence ID" value="TGG86331.1"/>
    <property type="molecule type" value="Genomic_DNA"/>
</dbReference>
<name>A0A8H1QX37_9ACTN</name>
<protein>
    <recommendedName>
        <fullName evidence="1">TY-Chap N-terminal domain-containing protein</fullName>
    </recommendedName>
</protein>
<evidence type="ECO:0000313" key="3">
    <source>
        <dbReference type="Proteomes" id="UP000298111"/>
    </source>
</evidence>
<accession>A0A8H1QX37</accession>
<proteinExistence type="predicted"/>
<comment type="caution">
    <text evidence="2">The sequence shown here is derived from an EMBL/GenBank/DDBJ whole genome shotgun (WGS) entry which is preliminary data.</text>
</comment>
<dbReference type="Pfam" id="PF22552">
    <property type="entry name" value="TY-Chap3"/>
    <property type="match status" value="1"/>
</dbReference>
<feature type="domain" description="TY-Chap N-terminal" evidence="1">
    <location>
        <begin position="208"/>
        <end position="337"/>
    </location>
</feature>
<reference evidence="2 3" key="1">
    <citation type="submission" date="2018-10" db="EMBL/GenBank/DDBJ databases">
        <title>Isolation of pseudouridimycin from Streptomyces albus DSM 40763.</title>
        <authorList>
            <person name="Rosenqvist P."/>
            <person name="Metsae-Ketelae M."/>
            <person name="Virta P."/>
        </authorList>
    </citation>
    <scope>NUCLEOTIDE SEQUENCE [LARGE SCALE GENOMIC DNA]</scope>
    <source>
        <strain evidence="2 3">DSM 40763</strain>
    </source>
</reference>
<organism evidence="2 3">
    <name type="scientific">Streptomyces albus</name>
    <dbReference type="NCBI Taxonomy" id="1888"/>
    <lineage>
        <taxon>Bacteria</taxon>
        <taxon>Bacillati</taxon>
        <taxon>Actinomycetota</taxon>
        <taxon>Actinomycetes</taxon>
        <taxon>Kitasatosporales</taxon>
        <taxon>Streptomycetaceae</taxon>
        <taxon>Streptomyces</taxon>
    </lineage>
</organism>
<evidence type="ECO:0000259" key="1">
    <source>
        <dbReference type="Pfam" id="PF22552"/>
    </source>
</evidence>
<dbReference type="InterPro" id="IPR054344">
    <property type="entry name" value="TY-Chap_N"/>
</dbReference>
<dbReference type="GeneID" id="75179659"/>
<dbReference type="RefSeq" id="WP_016471523.1">
    <property type="nucleotide sequence ID" value="NZ_BBQG01000018.1"/>
</dbReference>
<sequence>MSETRPDFSWLPGLAQRLRAAGTDWREAGLRQLAGELGWEWKDAPGGPLLRTELPGAAPARLRPVDALEKDYVHDGEEYLGLYIPLVPHDEERGPAGCADAFRAAGRALRDALGPASVMGAYGFPMPFFDSPPVWGSPFLRWRGRDTSLELHPSQDGPELLLMPTGPQENWHWRISQGEPGELGGFFGVRNADPANAGLGIPGGWRTDDWDTFRRALGDFLHTLPAETRALGTVIDFALHGRIPGSGGPMLCNISSGDTLEIAHFTWTTEHVTDLGAEAMRRLGWTPAEEQAPTREHWDPVDHVVGPFQPGESDGAATAGVLVDYLRAVGVPSPAHLLLSDSAQEVDGYWVDYFGLTLEQPSS</sequence>
<dbReference type="Proteomes" id="UP000298111">
    <property type="component" value="Unassembled WGS sequence"/>
</dbReference>
<dbReference type="AlphaFoldDB" id="A0A8H1QX37"/>
<evidence type="ECO:0000313" key="2">
    <source>
        <dbReference type="EMBL" id="TGG86331.1"/>
    </source>
</evidence>
<gene>
    <name evidence="2" type="ORF">D8771_08180</name>
</gene>